<protein>
    <recommendedName>
        <fullName evidence="3">tRNA_anti-like</fullName>
    </recommendedName>
</protein>
<feature type="transmembrane region" description="Helical" evidence="1">
    <location>
        <begin position="12"/>
        <end position="29"/>
    </location>
</feature>
<reference evidence="2" key="1">
    <citation type="submission" date="2018-05" db="EMBL/GenBank/DDBJ databases">
        <authorList>
            <person name="Lanie J.A."/>
            <person name="Ng W.-L."/>
            <person name="Kazmierczak K.M."/>
            <person name="Andrzejewski T.M."/>
            <person name="Davidsen T.M."/>
            <person name="Wayne K.J."/>
            <person name="Tettelin H."/>
            <person name="Glass J.I."/>
            <person name="Rusch D."/>
            <person name="Podicherti R."/>
            <person name="Tsui H.-C.T."/>
            <person name="Winkler M.E."/>
        </authorList>
    </citation>
    <scope>NUCLEOTIDE SEQUENCE</scope>
</reference>
<keyword evidence="1" id="KW-1133">Transmembrane helix</keyword>
<evidence type="ECO:0000313" key="2">
    <source>
        <dbReference type="EMBL" id="SUZ90596.1"/>
    </source>
</evidence>
<accession>A0A381RFL8</accession>
<organism evidence="2">
    <name type="scientific">marine metagenome</name>
    <dbReference type="NCBI Taxonomy" id="408172"/>
    <lineage>
        <taxon>unclassified sequences</taxon>
        <taxon>metagenomes</taxon>
        <taxon>ecological metagenomes</taxon>
    </lineage>
</organism>
<name>A0A381RFL8_9ZZZZ</name>
<keyword evidence="1" id="KW-0472">Membrane</keyword>
<gene>
    <name evidence="2" type="ORF">METZ01_LOCUS43450</name>
</gene>
<sequence length="131" mass="14724">MKIFFQHKKTGRRLISLVILMGIYGYLVYQKENIDVASTISVESLSAQEMLWRFQVNEGDDFLNQVVSVTGTVTAAGDSSLLLNNSIYCMMDTPVSGEGLNLETVTIKGRCLGYYQPQKQVQLDHCIIEDH</sequence>
<evidence type="ECO:0008006" key="3">
    <source>
        <dbReference type="Google" id="ProtNLM"/>
    </source>
</evidence>
<keyword evidence="1" id="KW-0812">Transmembrane</keyword>
<proteinExistence type="predicted"/>
<evidence type="ECO:0000256" key="1">
    <source>
        <dbReference type="SAM" id="Phobius"/>
    </source>
</evidence>
<dbReference type="AlphaFoldDB" id="A0A381RFL8"/>
<dbReference type="EMBL" id="UINC01001907">
    <property type="protein sequence ID" value="SUZ90596.1"/>
    <property type="molecule type" value="Genomic_DNA"/>
</dbReference>